<dbReference type="EC" id="2.1.1.223" evidence="6"/>
<dbReference type="CDD" id="cd02440">
    <property type="entry name" value="AdoMet_MTases"/>
    <property type="match status" value="1"/>
</dbReference>
<evidence type="ECO:0000256" key="5">
    <source>
        <dbReference type="ARBA" id="ARBA00022694"/>
    </source>
</evidence>
<evidence type="ECO:0000256" key="2">
    <source>
        <dbReference type="ARBA" id="ARBA00022603"/>
    </source>
</evidence>
<dbReference type="PROSITE" id="PS00092">
    <property type="entry name" value="N6_MTASE"/>
    <property type="match status" value="1"/>
</dbReference>
<feature type="domain" description="Methyltransferase small" evidence="7">
    <location>
        <begin position="35"/>
        <end position="131"/>
    </location>
</feature>
<dbReference type="Pfam" id="PF05175">
    <property type="entry name" value="MTS"/>
    <property type="match status" value="1"/>
</dbReference>
<dbReference type="RefSeq" id="WP_303277815.1">
    <property type="nucleotide sequence ID" value="NZ_JAUOEK010000116.1"/>
</dbReference>
<evidence type="ECO:0000259" key="7">
    <source>
        <dbReference type="Pfam" id="PF05175"/>
    </source>
</evidence>
<evidence type="ECO:0000256" key="6">
    <source>
        <dbReference type="HAMAP-Rule" id="MF_01872"/>
    </source>
</evidence>
<accession>A0ABT8WAE1</accession>
<dbReference type="HAMAP" id="MF_01872">
    <property type="entry name" value="tRNA_methyltr_YfiC"/>
    <property type="match status" value="1"/>
</dbReference>
<dbReference type="GO" id="GO:0032259">
    <property type="term" value="P:methylation"/>
    <property type="evidence" value="ECO:0007669"/>
    <property type="project" value="UniProtKB-KW"/>
</dbReference>
<keyword evidence="4 6" id="KW-0949">S-adenosyl-L-methionine</keyword>
<comment type="caution">
    <text evidence="8">The sequence shown here is derived from an EMBL/GenBank/DDBJ whole genome shotgun (WGS) entry which is preliminary data.</text>
</comment>
<comment type="function">
    <text evidence="6">Specifically methylates the adenine in position 37 of tRNA(1)(Val) (anticodon cmo5UAC).</text>
</comment>
<proteinExistence type="inferred from homology"/>
<comment type="catalytic activity">
    <reaction evidence="6">
        <text>adenosine(37) in tRNA1(Val) + S-adenosyl-L-methionine = N(6)-methyladenosine(37) in tRNA1(Val) + S-adenosyl-L-homocysteine + H(+)</text>
        <dbReference type="Rhea" id="RHEA:43160"/>
        <dbReference type="Rhea" id="RHEA-COMP:10369"/>
        <dbReference type="Rhea" id="RHEA-COMP:10370"/>
        <dbReference type="ChEBI" id="CHEBI:15378"/>
        <dbReference type="ChEBI" id="CHEBI:57856"/>
        <dbReference type="ChEBI" id="CHEBI:59789"/>
        <dbReference type="ChEBI" id="CHEBI:74411"/>
        <dbReference type="ChEBI" id="CHEBI:74449"/>
        <dbReference type="EC" id="2.1.1.223"/>
    </reaction>
</comment>
<evidence type="ECO:0000256" key="1">
    <source>
        <dbReference type="ARBA" id="ARBA00022490"/>
    </source>
</evidence>
<dbReference type="SUPFAM" id="SSF53335">
    <property type="entry name" value="S-adenosyl-L-methionine-dependent methyltransferases"/>
    <property type="match status" value="1"/>
</dbReference>
<dbReference type="InterPro" id="IPR050210">
    <property type="entry name" value="tRNA_Adenine-N(6)_MTase"/>
</dbReference>
<evidence type="ECO:0000256" key="4">
    <source>
        <dbReference type="ARBA" id="ARBA00022691"/>
    </source>
</evidence>
<name>A0ABT8WAE1_9FLAO</name>
<keyword evidence="9" id="KW-1185">Reference proteome</keyword>
<evidence type="ECO:0000313" key="9">
    <source>
        <dbReference type="Proteomes" id="UP001176883"/>
    </source>
</evidence>
<evidence type="ECO:0000313" key="8">
    <source>
        <dbReference type="EMBL" id="MDO5970123.1"/>
    </source>
</evidence>
<dbReference type="GO" id="GO:0008168">
    <property type="term" value="F:methyltransferase activity"/>
    <property type="evidence" value="ECO:0007669"/>
    <property type="project" value="UniProtKB-KW"/>
</dbReference>
<dbReference type="InterPro" id="IPR029063">
    <property type="entry name" value="SAM-dependent_MTases_sf"/>
</dbReference>
<dbReference type="PANTHER" id="PTHR47739:SF1">
    <property type="entry name" value="TRNA1(VAL) (ADENINE(37)-N6)-METHYLTRANSFERASE"/>
    <property type="match status" value="1"/>
</dbReference>
<dbReference type="InterPro" id="IPR002052">
    <property type="entry name" value="DNA_methylase_N6_adenine_CS"/>
</dbReference>
<dbReference type="PANTHER" id="PTHR47739">
    <property type="entry name" value="TRNA1(VAL) (ADENINE(37)-N6)-METHYLTRANSFERASE"/>
    <property type="match status" value="1"/>
</dbReference>
<comment type="subcellular location">
    <subcellularLocation>
        <location evidence="6">Cytoplasm</location>
    </subcellularLocation>
</comment>
<dbReference type="Gene3D" id="3.40.50.150">
    <property type="entry name" value="Vaccinia Virus protein VP39"/>
    <property type="match status" value="1"/>
</dbReference>
<gene>
    <name evidence="8" type="ORF">Q4Q35_09915</name>
</gene>
<comment type="similarity">
    <text evidence="6">Belongs to the methyltransferase superfamily. tRNA (adenine-N(6)-)-methyltransferase family.</text>
</comment>
<keyword evidence="3 6" id="KW-0808">Transferase</keyword>
<dbReference type="InterPro" id="IPR007848">
    <property type="entry name" value="Small_mtfrase_dom"/>
</dbReference>
<organism evidence="8 9">
    <name type="scientific">Flavivirga aquimarina</name>
    <dbReference type="NCBI Taxonomy" id="2027862"/>
    <lineage>
        <taxon>Bacteria</taxon>
        <taxon>Pseudomonadati</taxon>
        <taxon>Bacteroidota</taxon>
        <taxon>Flavobacteriia</taxon>
        <taxon>Flavobacteriales</taxon>
        <taxon>Flavobacteriaceae</taxon>
        <taxon>Flavivirga</taxon>
    </lineage>
</organism>
<keyword evidence="2 6" id="KW-0489">Methyltransferase</keyword>
<sequence length="251" mass="28664">MSKKPFVFKQFSVNQEQCAMKIGTDSVLLGAWTLVKDNLFSILDIGAGTGILSLMLAQRSHAVPTAIEIIDAIEIDDNAYEQCVDNFEQSLWGDKLFCYHASLQEFVDEIDDTYDLIISNPPFYSEDYKTDNKQRDIARFQDAMPFNHLIESVSKLLSENGNFSTIIPFKEEEKLINLASNFGLFPNRILRVKGSPTSEIKRSLIEFSFLKNGAEQGQNSNIKIDNLTIEVSRHQYTEDYINLTKDFYLKM</sequence>
<evidence type="ECO:0000256" key="3">
    <source>
        <dbReference type="ARBA" id="ARBA00022679"/>
    </source>
</evidence>
<dbReference type="InterPro" id="IPR022882">
    <property type="entry name" value="tRNA_adenine-N6_MeTrfase"/>
</dbReference>
<keyword evidence="5 6" id="KW-0819">tRNA processing</keyword>
<reference evidence="8" key="1">
    <citation type="submission" date="2023-07" db="EMBL/GenBank/DDBJ databases">
        <title>Two novel species in the genus Flavivirga.</title>
        <authorList>
            <person name="Kwon K."/>
        </authorList>
    </citation>
    <scope>NUCLEOTIDE SEQUENCE</scope>
    <source>
        <strain evidence="8">KCTC 52353</strain>
    </source>
</reference>
<dbReference type="PRINTS" id="PR00507">
    <property type="entry name" value="N12N6MTFRASE"/>
</dbReference>
<protein>
    <recommendedName>
        <fullName evidence="6">tRNA1(Val) (adenine(37)-N6)-methyltransferase</fullName>
        <ecNumber evidence="6">2.1.1.223</ecNumber>
    </recommendedName>
    <alternativeName>
        <fullName evidence="6">tRNA m6A37 methyltransferase</fullName>
    </alternativeName>
</protein>
<keyword evidence="1 6" id="KW-0963">Cytoplasm</keyword>
<dbReference type="Proteomes" id="UP001176883">
    <property type="component" value="Unassembled WGS sequence"/>
</dbReference>
<dbReference type="EMBL" id="JAUOEK010000116">
    <property type="protein sequence ID" value="MDO5970123.1"/>
    <property type="molecule type" value="Genomic_DNA"/>
</dbReference>